<dbReference type="EMBL" id="JAGTJS010000005">
    <property type="protein sequence ID" value="KAH7268132.1"/>
    <property type="molecule type" value="Genomic_DNA"/>
</dbReference>
<gene>
    <name evidence="1" type="ORF">B0J15DRAFT_545014</name>
</gene>
<name>A0A9P9R6Z1_FUSSL</name>
<accession>A0A9P9R6Z1</accession>
<dbReference type="AlphaFoldDB" id="A0A9P9R6Z1"/>
<evidence type="ECO:0000313" key="2">
    <source>
        <dbReference type="Proteomes" id="UP000736672"/>
    </source>
</evidence>
<evidence type="ECO:0000313" key="1">
    <source>
        <dbReference type="EMBL" id="KAH7268132.1"/>
    </source>
</evidence>
<protein>
    <submittedName>
        <fullName evidence="1">Uncharacterized protein</fullName>
    </submittedName>
</protein>
<dbReference type="Proteomes" id="UP000736672">
    <property type="component" value="Unassembled WGS sequence"/>
</dbReference>
<keyword evidence="2" id="KW-1185">Reference proteome</keyword>
<reference evidence="1" key="1">
    <citation type="journal article" date="2021" name="Nat. Commun.">
        <title>Genetic determinants of endophytism in the Arabidopsis root mycobiome.</title>
        <authorList>
            <person name="Mesny F."/>
            <person name="Miyauchi S."/>
            <person name="Thiergart T."/>
            <person name="Pickel B."/>
            <person name="Atanasova L."/>
            <person name="Karlsson M."/>
            <person name="Huettel B."/>
            <person name="Barry K.W."/>
            <person name="Haridas S."/>
            <person name="Chen C."/>
            <person name="Bauer D."/>
            <person name="Andreopoulos W."/>
            <person name="Pangilinan J."/>
            <person name="LaButti K."/>
            <person name="Riley R."/>
            <person name="Lipzen A."/>
            <person name="Clum A."/>
            <person name="Drula E."/>
            <person name="Henrissat B."/>
            <person name="Kohler A."/>
            <person name="Grigoriev I.V."/>
            <person name="Martin F.M."/>
            <person name="Hacquard S."/>
        </authorList>
    </citation>
    <scope>NUCLEOTIDE SEQUENCE</scope>
    <source>
        <strain evidence="1">FSSC 5 MPI-SDFR-AT-0091</strain>
    </source>
</reference>
<comment type="caution">
    <text evidence="1">The sequence shown here is derived from an EMBL/GenBank/DDBJ whole genome shotgun (WGS) entry which is preliminary data.</text>
</comment>
<organism evidence="1 2">
    <name type="scientific">Fusarium solani</name>
    <name type="common">Filamentous fungus</name>
    <dbReference type="NCBI Taxonomy" id="169388"/>
    <lineage>
        <taxon>Eukaryota</taxon>
        <taxon>Fungi</taxon>
        <taxon>Dikarya</taxon>
        <taxon>Ascomycota</taxon>
        <taxon>Pezizomycotina</taxon>
        <taxon>Sordariomycetes</taxon>
        <taxon>Hypocreomycetidae</taxon>
        <taxon>Hypocreales</taxon>
        <taxon>Nectriaceae</taxon>
        <taxon>Fusarium</taxon>
        <taxon>Fusarium solani species complex</taxon>
    </lineage>
</organism>
<dbReference type="OrthoDB" id="4501419at2759"/>
<sequence length="175" mass="19687">MKPADPTKLNQLLQRKSILMLDAIGLTVNFIDTIVRQSPGLITTKKGKKTLPLELWLEILEWTREWSWHLLVQPQGLEDGSTNTLICAKIPEWNPCGRLQDNSDLEVYEYYLNQPGDGPNDDRPFTLPQTLDKDSTWKIPVTALGQEDMILCGDLRVPDVIARVENGECGICGKG</sequence>
<proteinExistence type="predicted"/>